<evidence type="ECO:0000313" key="2">
    <source>
        <dbReference type="EMBL" id="QJB03030.1"/>
    </source>
</evidence>
<reference evidence="1" key="1">
    <citation type="submission" date="2020-03" db="EMBL/GenBank/DDBJ databases">
        <title>The deep terrestrial virosphere.</title>
        <authorList>
            <person name="Holmfeldt K."/>
            <person name="Nilsson E."/>
            <person name="Simone D."/>
            <person name="Lopez-Fernandez M."/>
            <person name="Wu X."/>
            <person name="de Brujin I."/>
            <person name="Lundin D."/>
            <person name="Andersson A."/>
            <person name="Bertilsson S."/>
            <person name="Dopson M."/>
        </authorList>
    </citation>
    <scope>NUCLEOTIDE SEQUENCE</scope>
    <source>
        <strain evidence="1">MM171A00097</strain>
        <strain evidence="2">MM171B00933</strain>
    </source>
</reference>
<dbReference type="EMBL" id="MT143710">
    <property type="protein sequence ID" value="QJA43394.1"/>
    <property type="molecule type" value="Genomic_DNA"/>
</dbReference>
<name>A0A6H1Z761_9ZZZZ</name>
<organism evidence="1">
    <name type="scientific">viral metagenome</name>
    <dbReference type="NCBI Taxonomy" id="1070528"/>
    <lineage>
        <taxon>unclassified sequences</taxon>
        <taxon>metagenomes</taxon>
        <taxon>organismal metagenomes</taxon>
    </lineage>
</organism>
<proteinExistence type="predicted"/>
<protein>
    <submittedName>
        <fullName evidence="1">Uncharacterized protein</fullName>
    </submittedName>
</protein>
<accession>A0A6H1Z761</accession>
<evidence type="ECO:0000313" key="1">
    <source>
        <dbReference type="EMBL" id="QJA43394.1"/>
    </source>
</evidence>
<dbReference type="AlphaFoldDB" id="A0A6H1Z761"/>
<sequence>MNNNKAEKGIEEIVGVFTDPIIVFPSGWEDTLPDWIKPAITLERLIECARSSKDGQPTATDAEAMAYMYPRTLEAPLGHDWTEIYMYLGTLVCRRHQKTEFPADIARESLTGQQTRMLNDLKAWIYQRRTKVRDERRRAEKRVAKEEAEQLKGEQMFLPLEVK</sequence>
<gene>
    <name evidence="1" type="ORF">MM171A00097_0041</name>
    <name evidence="2" type="ORF">MM171B00933_0014</name>
</gene>
<dbReference type="EMBL" id="MT143821">
    <property type="protein sequence ID" value="QJB03030.1"/>
    <property type="molecule type" value="Genomic_DNA"/>
</dbReference>